<dbReference type="WBParaSite" id="ES5_v2.g20049.t1">
    <property type="protein sequence ID" value="ES5_v2.g20049.t1"/>
    <property type="gene ID" value="ES5_v2.g20049"/>
</dbReference>
<evidence type="ECO:0000313" key="1">
    <source>
        <dbReference type="Proteomes" id="UP000887579"/>
    </source>
</evidence>
<organism evidence="1 2">
    <name type="scientific">Panagrolaimus sp. ES5</name>
    <dbReference type="NCBI Taxonomy" id="591445"/>
    <lineage>
        <taxon>Eukaryota</taxon>
        <taxon>Metazoa</taxon>
        <taxon>Ecdysozoa</taxon>
        <taxon>Nematoda</taxon>
        <taxon>Chromadorea</taxon>
        <taxon>Rhabditida</taxon>
        <taxon>Tylenchina</taxon>
        <taxon>Panagrolaimomorpha</taxon>
        <taxon>Panagrolaimoidea</taxon>
        <taxon>Panagrolaimidae</taxon>
        <taxon>Panagrolaimus</taxon>
    </lineage>
</organism>
<reference evidence="2" key="1">
    <citation type="submission" date="2022-11" db="UniProtKB">
        <authorList>
            <consortium name="WormBaseParasite"/>
        </authorList>
    </citation>
    <scope>IDENTIFICATION</scope>
</reference>
<protein>
    <submittedName>
        <fullName evidence="2">BTB domain-containing protein</fullName>
    </submittedName>
</protein>
<name>A0AC34FS11_9BILA</name>
<dbReference type="Proteomes" id="UP000887579">
    <property type="component" value="Unplaced"/>
</dbReference>
<evidence type="ECO:0000313" key="2">
    <source>
        <dbReference type="WBParaSite" id="ES5_v2.g20049.t1"/>
    </source>
</evidence>
<sequence length="332" mass="38139">MCDTFKAQDPENGNFNVVFEIDEKKLYAHSLILSFASTTFESMLSNRWTKPGESIAIKDYTFENFKEFLTFLYSGACELTDENIFAMVDIAEFYNITVFKENCEEYLTKMQLNLINIYQMIEIVIKYSLVKFKEFLKHFVLNNLSLILKSALFQGVEKPILNFIVESSQEAARQEELFEAVYKWAENRAIRKLEIKKSFLFSGDELSDILCARSKVFVKVIDVNGKVMKGELQCGHSEKFADIILSQKNTNSSFLQNGGGYCYWNTERSKPSTPSKLTKSDKIEWYLVYDEDGDLAVGHRHDIGDSYLLAEMSAENGFKLSKGCKIESFCFA</sequence>
<accession>A0AC34FS11</accession>
<proteinExistence type="predicted"/>